<keyword evidence="4" id="KW-1185">Reference proteome</keyword>
<sequence>MSLLKATSIHDTIVKVLEETENILDDELRSLDNIKNDENELNQIRRRRIEEMKKAQELRRKYKSMGHGKYDIVTDEREFFDVIKRSENVICHFFRPTTTRCEIFDKHLSKLAEKHLEARFIKINAEKAQFICSSLNIRILPTIALIKNSILIHKIIGFEELCSKDDFTTLQLEELLEKRGSIKITSKCGEE</sequence>
<name>A0AAV9Y0P5_9CRYT</name>
<dbReference type="EMBL" id="JAWDEY010000006">
    <property type="protein sequence ID" value="KAK6590543.1"/>
    <property type="molecule type" value="Genomic_DNA"/>
</dbReference>
<keyword evidence="1" id="KW-0175">Coiled coil</keyword>
<evidence type="ECO:0000259" key="2">
    <source>
        <dbReference type="Pfam" id="PF00085"/>
    </source>
</evidence>
<dbReference type="Proteomes" id="UP001311799">
    <property type="component" value="Unassembled WGS sequence"/>
</dbReference>
<dbReference type="PANTHER" id="PTHR21148">
    <property type="entry name" value="THIOREDOXIN DOMAIN-CONTAINING PROTEIN 9"/>
    <property type="match status" value="1"/>
</dbReference>
<gene>
    <name evidence="3" type="ORF">RS030_152377</name>
</gene>
<feature type="domain" description="Thioredoxin" evidence="2">
    <location>
        <begin position="74"/>
        <end position="159"/>
    </location>
</feature>
<dbReference type="InterPro" id="IPR036249">
    <property type="entry name" value="Thioredoxin-like_sf"/>
</dbReference>
<proteinExistence type="predicted"/>
<feature type="coiled-coil region" evidence="1">
    <location>
        <begin position="17"/>
        <end position="61"/>
    </location>
</feature>
<protein>
    <submittedName>
        <fullName evidence="3">ATP binding associated with cell differentiation 1</fullName>
    </submittedName>
</protein>
<dbReference type="Gene3D" id="3.40.30.10">
    <property type="entry name" value="Glutaredoxin"/>
    <property type="match status" value="1"/>
</dbReference>
<evidence type="ECO:0000313" key="4">
    <source>
        <dbReference type="Proteomes" id="UP001311799"/>
    </source>
</evidence>
<dbReference type="CDD" id="cd02989">
    <property type="entry name" value="Phd_like_TxnDC9"/>
    <property type="match status" value="1"/>
</dbReference>
<organism evidence="3 4">
    <name type="scientific">Cryptosporidium xiaoi</name>
    <dbReference type="NCBI Taxonomy" id="659607"/>
    <lineage>
        <taxon>Eukaryota</taxon>
        <taxon>Sar</taxon>
        <taxon>Alveolata</taxon>
        <taxon>Apicomplexa</taxon>
        <taxon>Conoidasida</taxon>
        <taxon>Coccidia</taxon>
        <taxon>Eucoccidiorida</taxon>
        <taxon>Eimeriorina</taxon>
        <taxon>Cryptosporidiidae</taxon>
        <taxon>Cryptosporidium</taxon>
    </lineage>
</organism>
<dbReference type="Pfam" id="PF00085">
    <property type="entry name" value="Thioredoxin"/>
    <property type="match status" value="1"/>
</dbReference>
<dbReference type="AlphaFoldDB" id="A0AAV9Y0P5"/>
<reference evidence="3 4" key="1">
    <citation type="submission" date="2023-10" db="EMBL/GenBank/DDBJ databases">
        <title>Comparative genomics analysis reveals potential genetic determinants of host preference in Cryptosporidium xiaoi.</title>
        <authorList>
            <person name="Xiao L."/>
            <person name="Li J."/>
        </authorList>
    </citation>
    <scope>NUCLEOTIDE SEQUENCE [LARGE SCALE GENOMIC DNA]</scope>
    <source>
        <strain evidence="3 4">52996</strain>
    </source>
</reference>
<accession>A0AAV9Y0P5</accession>
<dbReference type="InterPro" id="IPR013766">
    <property type="entry name" value="Thioredoxin_domain"/>
</dbReference>
<evidence type="ECO:0000256" key="1">
    <source>
        <dbReference type="SAM" id="Coils"/>
    </source>
</evidence>
<evidence type="ECO:0000313" key="3">
    <source>
        <dbReference type="EMBL" id="KAK6590543.1"/>
    </source>
</evidence>
<comment type="caution">
    <text evidence="3">The sequence shown here is derived from an EMBL/GenBank/DDBJ whole genome shotgun (WGS) entry which is preliminary data.</text>
</comment>
<dbReference type="SUPFAM" id="SSF52833">
    <property type="entry name" value="Thioredoxin-like"/>
    <property type="match status" value="1"/>
</dbReference>